<evidence type="ECO:0000313" key="2">
    <source>
        <dbReference type="EMBL" id="STO68983.1"/>
    </source>
</evidence>
<reference evidence="3 4" key="1">
    <citation type="submission" date="2018-06" db="EMBL/GenBank/DDBJ databases">
        <authorList>
            <consortium name="Pathogen Informatics"/>
            <person name="Doyle S."/>
        </authorList>
    </citation>
    <scope>NUCLEOTIDE SEQUENCE [LARGE SCALE GENOMIC DNA]</scope>
    <source>
        <strain evidence="1 3">NCTC1659</strain>
        <strain evidence="2 4">NCTC8540</strain>
    </source>
</reference>
<sequence length="213" mass="24026">MTNLIEFKLDVLYLKAAVLAAAKKDVREQLNGVYFNLINGCLQSTNGHIAFITQPNIFKAYSDSDCKGFLMPIDFAQQVSAIKTGKKEEDRQLYISFSTQSRTLTARLNSNIVSANIQDLPFPNLNFVYQNETKKSWEPIFTQTYSAQNLAIASKIATALKPLIQSKDDTPSIEFKLRDNTAILNINENMVHLVLAGMNPDTEFQYFDLKAQK</sequence>
<gene>
    <name evidence="1" type="ORF">NCTC1659_01355</name>
    <name evidence="2" type="ORF">NCTC8540_01503</name>
</gene>
<dbReference type="Gene3D" id="3.10.150.10">
    <property type="entry name" value="DNA Polymerase III, subunit A, domain 2"/>
    <property type="match status" value="1"/>
</dbReference>
<accession>A0A1V4B201</accession>
<dbReference type="Proteomes" id="UP000254496">
    <property type="component" value="Unassembled WGS sequence"/>
</dbReference>
<dbReference type="RefSeq" id="WP_078218102.1">
    <property type="nucleotide sequence ID" value="NZ_MUXZ01000009.1"/>
</dbReference>
<dbReference type="EMBL" id="UGHJ01000001">
    <property type="protein sequence ID" value="STO68983.1"/>
    <property type="molecule type" value="Genomic_DNA"/>
</dbReference>
<evidence type="ECO:0000313" key="3">
    <source>
        <dbReference type="Proteomes" id="UP000254329"/>
    </source>
</evidence>
<proteinExistence type="predicted"/>
<evidence type="ECO:0000313" key="4">
    <source>
        <dbReference type="Proteomes" id="UP000254496"/>
    </source>
</evidence>
<protein>
    <recommendedName>
        <fullName evidence="5">DNA polymerase III subunit beta</fullName>
    </recommendedName>
</protein>
<name>A0A1V4B201_9PAST</name>
<evidence type="ECO:0008006" key="5">
    <source>
        <dbReference type="Google" id="ProtNLM"/>
    </source>
</evidence>
<keyword evidence="3" id="KW-1185">Reference proteome</keyword>
<dbReference type="AlphaFoldDB" id="A0A1V4B201"/>
<dbReference type="OrthoDB" id="9994693at2"/>
<dbReference type="EMBL" id="UGHF01000001">
    <property type="protein sequence ID" value="STO60084.1"/>
    <property type="molecule type" value="Genomic_DNA"/>
</dbReference>
<organism evidence="1 3">
    <name type="scientific">Canicola haemoglobinophilus</name>
    <dbReference type="NCBI Taxonomy" id="733"/>
    <lineage>
        <taxon>Bacteria</taxon>
        <taxon>Pseudomonadati</taxon>
        <taxon>Pseudomonadota</taxon>
        <taxon>Gammaproteobacteria</taxon>
        <taxon>Pasteurellales</taxon>
        <taxon>Pasteurellaceae</taxon>
        <taxon>Canicola</taxon>
    </lineage>
</organism>
<dbReference type="Proteomes" id="UP000254329">
    <property type="component" value="Unassembled WGS sequence"/>
</dbReference>
<evidence type="ECO:0000313" key="1">
    <source>
        <dbReference type="EMBL" id="STO60084.1"/>
    </source>
</evidence>
<dbReference type="STRING" id="733.B0186_03975"/>